<keyword evidence="2" id="KW-0732">Signal</keyword>
<dbReference type="eggNOG" id="COG4193">
    <property type="taxonomic scope" value="Bacteria"/>
</dbReference>
<sequence precursor="true">MNNNKTVFKFILIFAFAFFLMKVPNTTNANELDPSSYLVSSNKGDVALFEKQSDASNILIHIKSNAEITLLDSFEDFSYVQYINTQTDEVLQGFVRNEYIKKNNSVTPNINNVKDPEKIEKDIIAPGINEDSEKNKKKNGREIENGEKKEKVGELDGERSKAEKSIENNRRKEENHKITNYSVQKSNLRGIALKKPTNVYETQSSKSDKLKSYEQGTVLQYKSFTSNWYQATVYINGKPTTGYIHVSDVENSNTSQEFEGFALDGSTNVYSKASINSSVIKTYRKGSYLRYNSLIPNWYQATVYVNGKPVTGYINKLDVINIDPNNQISIRTLGLLDTTNVYINTQGSKILKTYPKGSILEVRTFSKDWYQATVYINNEAKTGYISTSEVEVINPNQKLLSGYSANNPTAVYSRASKNSEVLKRYSYGSDLKFNTFSNNWYETNVYKNGKRYTGYIHRDDVAFDNVVRTTKYNLSLEDALEMQMKVGPQTDQPYAYVSKTFIDEHHKVTANALNVRRGPGVTYNSIGQLTKGTSVTILEEVDGWYIIEFVSNKWVYASPDDVLYYLDPTNFINDPIQQFQFLDLSKPSGATVQVLNNFLRGKGQLEGKGKYFLEAGLDNGINDLYLISHSLLETGNGNSRLANGVKHNGVTVYNMYGIGANDGCAIECGAERAYKEGWTTPNKAIIGGAKFIADAYIKDGKNTLYKMRWNPDSMEKYQEAAYQYATDIRWASKQIYTMYNLYQEIESYLLYLDIPFYNS</sequence>
<dbReference type="Pfam" id="PF01832">
    <property type="entry name" value="Glucosaminidase"/>
    <property type="match status" value="1"/>
</dbReference>
<feature type="signal peptide" evidence="2">
    <location>
        <begin position="1"/>
        <end position="29"/>
    </location>
</feature>
<feature type="region of interest" description="Disordered" evidence="1">
    <location>
        <begin position="126"/>
        <end position="176"/>
    </location>
</feature>
<dbReference type="PANTHER" id="PTHR34408:SF1">
    <property type="entry name" value="GLYCOSYL HYDROLASE FAMILY 19 DOMAIN-CONTAINING PROTEIN HI_1415"/>
    <property type="match status" value="1"/>
</dbReference>
<evidence type="ECO:0000313" key="5">
    <source>
        <dbReference type="Proteomes" id="UP000028875"/>
    </source>
</evidence>
<dbReference type="RefSeq" id="WP_051739003.1">
    <property type="nucleotide sequence ID" value="NZ_CABKTK010000001.1"/>
</dbReference>
<feature type="chain" id="PRO_5001532531" evidence="2">
    <location>
        <begin position="30"/>
        <end position="759"/>
    </location>
</feature>
<comment type="caution">
    <text evidence="4">The sequence shown here is derived from an EMBL/GenBank/DDBJ whole genome shotgun (WGS) entry which is preliminary data.</text>
</comment>
<dbReference type="InterPro" id="IPR003646">
    <property type="entry name" value="SH3-like_bac-type"/>
</dbReference>
<feature type="domain" description="SH3b" evidence="3">
    <location>
        <begin position="503"/>
        <end position="566"/>
    </location>
</feature>
<dbReference type="PROSITE" id="PS51781">
    <property type="entry name" value="SH3B"/>
    <property type="match status" value="1"/>
</dbReference>
<gene>
    <name evidence="4" type="primary">lytD_2</name>
    <name evidence="4" type="ORF">BN990_00642</name>
</gene>
<dbReference type="OrthoDB" id="9816557at2"/>
<evidence type="ECO:0000313" key="4">
    <source>
        <dbReference type="EMBL" id="CDQ38372.1"/>
    </source>
</evidence>
<evidence type="ECO:0000256" key="1">
    <source>
        <dbReference type="SAM" id="MobiDB-lite"/>
    </source>
</evidence>
<dbReference type="AlphaFoldDB" id="A0A024Q7W0"/>
<evidence type="ECO:0000259" key="3">
    <source>
        <dbReference type="PROSITE" id="PS51781"/>
    </source>
</evidence>
<reference evidence="5" key="2">
    <citation type="submission" date="2014-05" db="EMBL/GenBank/DDBJ databases">
        <title>Draft genome sequence of Virgibacillus massiliensis Vm-5.</title>
        <authorList>
            <person name="Khelaifia S."/>
            <person name="Croce O."/>
            <person name="Lagier J.C."/>
            <person name="Raoult D."/>
        </authorList>
    </citation>
    <scope>NUCLEOTIDE SEQUENCE [LARGE SCALE GENOMIC DNA]</scope>
    <source>
        <strain evidence="5">Vm-5</strain>
    </source>
</reference>
<proteinExistence type="predicted"/>
<feature type="compositionally biased region" description="Basic and acidic residues" evidence="1">
    <location>
        <begin position="140"/>
        <end position="176"/>
    </location>
</feature>
<dbReference type="GO" id="GO:0004040">
    <property type="term" value="F:amidase activity"/>
    <property type="evidence" value="ECO:0007669"/>
    <property type="project" value="InterPro"/>
</dbReference>
<dbReference type="InterPro" id="IPR002901">
    <property type="entry name" value="MGlyc_endo_b_GlcNAc-like_dom"/>
</dbReference>
<keyword evidence="5" id="KW-1185">Reference proteome</keyword>
<dbReference type="Gene3D" id="2.30.30.40">
    <property type="entry name" value="SH3 Domains"/>
    <property type="match status" value="5"/>
</dbReference>
<dbReference type="STRING" id="1462526.BN990_00642"/>
<evidence type="ECO:0000256" key="2">
    <source>
        <dbReference type="SAM" id="SignalP"/>
    </source>
</evidence>
<accession>A0A024Q7W0</accession>
<dbReference type="SMART" id="SM00287">
    <property type="entry name" value="SH3b"/>
    <property type="match status" value="1"/>
</dbReference>
<name>A0A024Q7W0_9BACI</name>
<dbReference type="Pfam" id="PF08239">
    <property type="entry name" value="SH3_3"/>
    <property type="match status" value="1"/>
</dbReference>
<dbReference type="SMART" id="SM00047">
    <property type="entry name" value="LYZ2"/>
    <property type="match status" value="1"/>
</dbReference>
<dbReference type="InterPro" id="IPR052354">
    <property type="entry name" value="Cell_Wall_Dynamics_Protein"/>
</dbReference>
<dbReference type="Gene3D" id="1.10.530.10">
    <property type="match status" value="1"/>
</dbReference>
<dbReference type="EMBL" id="CCDP010000001">
    <property type="protein sequence ID" value="CDQ38372.1"/>
    <property type="molecule type" value="Genomic_DNA"/>
</dbReference>
<protein>
    <submittedName>
        <fullName evidence="4">Beta-N-acetylglucosaminidase</fullName>
    </submittedName>
</protein>
<reference evidence="4 5" key="1">
    <citation type="submission" date="2014-03" db="EMBL/GenBank/DDBJ databases">
        <authorList>
            <person name="Urmite Genomes U."/>
        </authorList>
    </citation>
    <scope>NUCLEOTIDE SEQUENCE [LARGE SCALE GENOMIC DNA]</scope>
    <source>
        <strain evidence="4 5">Vm-5</strain>
    </source>
</reference>
<dbReference type="Proteomes" id="UP000028875">
    <property type="component" value="Unassembled WGS sequence"/>
</dbReference>
<dbReference type="PANTHER" id="PTHR34408">
    <property type="entry name" value="FAMILY PROTEIN, PUTATIVE-RELATED"/>
    <property type="match status" value="1"/>
</dbReference>
<organism evidence="4 5">
    <name type="scientific">Virgibacillus massiliensis</name>
    <dbReference type="NCBI Taxonomy" id="1462526"/>
    <lineage>
        <taxon>Bacteria</taxon>
        <taxon>Bacillati</taxon>
        <taxon>Bacillota</taxon>
        <taxon>Bacilli</taxon>
        <taxon>Bacillales</taxon>
        <taxon>Bacillaceae</taxon>
        <taxon>Virgibacillus</taxon>
    </lineage>
</organism>